<evidence type="ECO:0000313" key="1">
    <source>
        <dbReference type="EMBL" id="GFY51467.1"/>
    </source>
</evidence>
<gene>
    <name evidence="1" type="primary">NCL1_21119</name>
    <name evidence="1" type="ORF">TNIN_140121</name>
</gene>
<organism evidence="1 2">
    <name type="scientific">Trichonephila inaurata madagascariensis</name>
    <dbReference type="NCBI Taxonomy" id="2747483"/>
    <lineage>
        <taxon>Eukaryota</taxon>
        <taxon>Metazoa</taxon>
        <taxon>Ecdysozoa</taxon>
        <taxon>Arthropoda</taxon>
        <taxon>Chelicerata</taxon>
        <taxon>Arachnida</taxon>
        <taxon>Araneae</taxon>
        <taxon>Araneomorphae</taxon>
        <taxon>Entelegynae</taxon>
        <taxon>Araneoidea</taxon>
        <taxon>Nephilidae</taxon>
        <taxon>Trichonephila</taxon>
        <taxon>Trichonephila inaurata</taxon>
    </lineage>
</organism>
<dbReference type="OrthoDB" id="6433690at2759"/>
<name>A0A8X7C2K0_9ARAC</name>
<sequence length="104" mass="11477">MGDNTGVAILEKLKHLSSREIHLQGVPSHVNITVKEIADSLAKDGAALHTMNSAALTYSELHSTYINNKQSSVHPVHHKYEAKRPGGSLFLQCSRTEQTILTRF</sequence>
<dbReference type="Proteomes" id="UP000886998">
    <property type="component" value="Unassembled WGS sequence"/>
</dbReference>
<evidence type="ECO:0000313" key="2">
    <source>
        <dbReference type="Proteomes" id="UP000886998"/>
    </source>
</evidence>
<comment type="caution">
    <text evidence="1">The sequence shown here is derived from an EMBL/GenBank/DDBJ whole genome shotgun (WGS) entry which is preliminary data.</text>
</comment>
<protein>
    <submittedName>
        <fullName evidence="1">RNase H domain-containing protein</fullName>
    </submittedName>
</protein>
<dbReference type="AlphaFoldDB" id="A0A8X7C2K0"/>
<reference evidence="1" key="1">
    <citation type="submission" date="2020-08" db="EMBL/GenBank/DDBJ databases">
        <title>Multicomponent nature underlies the extraordinary mechanical properties of spider dragline silk.</title>
        <authorList>
            <person name="Kono N."/>
            <person name="Nakamura H."/>
            <person name="Mori M."/>
            <person name="Yoshida Y."/>
            <person name="Ohtoshi R."/>
            <person name="Malay A.D."/>
            <person name="Moran D.A.P."/>
            <person name="Tomita M."/>
            <person name="Numata K."/>
            <person name="Arakawa K."/>
        </authorList>
    </citation>
    <scope>NUCLEOTIDE SEQUENCE</scope>
</reference>
<proteinExistence type="predicted"/>
<dbReference type="EMBL" id="BMAV01008105">
    <property type="protein sequence ID" value="GFY51467.1"/>
    <property type="molecule type" value="Genomic_DNA"/>
</dbReference>
<accession>A0A8X7C2K0</accession>
<keyword evidence="2" id="KW-1185">Reference proteome</keyword>